<gene>
    <name evidence="2" type="ORF">PMAYCL1PPCAC_21040</name>
</gene>
<keyword evidence="1" id="KW-0472">Membrane</keyword>
<dbReference type="AlphaFoldDB" id="A0AAN5CV33"/>
<dbReference type="GO" id="GO:0016020">
    <property type="term" value="C:membrane"/>
    <property type="evidence" value="ECO:0007669"/>
    <property type="project" value="InterPro"/>
</dbReference>
<reference evidence="3" key="1">
    <citation type="submission" date="2022-10" db="EMBL/GenBank/DDBJ databases">
        <title>Genome assembly of Pristionchus species.</title>
        <authorList>
            <person name="Yoshida K."/>
            <person name="Sommer R.J."/>
        </authorList>
    </citation>
    <scope>NUCLEOTIDE SEQUENCE [LARGE SCALE GENOMIC DNA]</scope>
    <source>
        <strain evidence="3">RS5460</strain>
    </source>
</reference>
<accession>A0AAN5CV33</accession>
<dbReference type="Pfam" id="PF07062">
    <property type="entry name" value="Clc-like"/>
    <property type="match status" value="1"/>
</dbReference>
<keyword evidence="1" id="KW-0812">Transmembrane</keyword>
<proteinExistence type="predicted"/>
<evidence type="ECO:0000313" key="2">
    <source>
        <dbReference type="EMBL" id="GMR50845.1"/>
    </source>
</evidence>
<dbReference type="Gene3D" id="1.20.140.150">
    <property type="match status" value="1"/>
</dbReference>
<comment type="caution">
    <text evidence="2">The sequence shown here is derived from an EMBL/GenBank/DDBJ whole genome shotgun (WGS) entry which is preliminary data.</text>
</comment>
<feature type="transmembrane region" description="Helical" evidence="1">
    <location>
        <begin position="204"/>
        <end position="222"/>
    </location>
</feature>
<feature type="transmembrane region" description="Helical" evidence="1">
    <location>
        <begin position="66"/>
        <end position="90"/>
    </location>
</feature>
<sequence>MYFKSYFCFFYCQIRRTTFVTTTVPIYKTFQTSRSKVNYVTRSYNISSVIRSKSGSEMSALARSRFILLAVSCLVATIAVCLIVASLFSVSFRTVDVPYLNGKKYFGLFRYCWEPYLMGATSQIHSVNPVQSTCYLRSMVADQSQLYRAGLILPGQQNSNEVMYEFEKTTLILVVCSLCLGLMAVCFALCTLFSEICALAHSTLLLASLICAASGFGVYTYHNEQPDLLGENDKGFMLLYHYGWAYYYLGIAALLLLLAFLISVFAASVFFYHKRQQHVASSQNVKRTTIKL</sequence>
<feature type="transmembrane region" description="Helical" evidence="1">
    <location>
        <begin position="171"/>
        <end position="192"/>
    </location>
</feature>
<evidence type="ECO:0000256" key="1">
    <source>
        <dbReference type="SAM" id="Phobius"/>
    </source>
</evidence>
<protein>
    <submittedName>
        <fullName evidence="2">Uncharacterized protein</fullName>
    </submittedName>
</protein>
<name>A0AAN5CV33_9BILA</name>
<feature type="transmembrane region" description="Helical" evidence="1">
    <location>
        <begin position="245"/>
        <end position="272"/>
    </location>
</feature>
<keyword evidence="3" id="KW-1185">Reference proteome</keyword>
<dbReference type="InterPro" id="IPR010761">
    <property type="entry name" value="Clc_prot-like"/>
</dbReference>
<keyword evidence="1" id="KW-1133">Transmembrane helix</keyword>
<evidence type="ECO:0000313" key="3">
    <source>
        <dbReference type="Proteomes" id="UP001328107"/>
    </source>
</evidence>
<organism evidence="2 3">
    <name type="scientific">Pristionchus mayeri</name>
    <dbReference type="NCBI Taxonomy" id="1317129"/>
    <lineage>
        <taxon>Eukaryota</taxon>
        <taxon>Metazoa</taxon>
        <taxon>Ecdysozoa</taxon>
        <taxon>Nematoda</taxon>
        <taxon>Chromadorea</taxon>
        <taxon>Rhabditida</taxon>
        <taxon>Rhabditina</taxon>
        <taxon>Diplogasteromorpha</taxon>
        <taxon>Diplogasteroidea</taxon>
        <taxon>Neodiplogasteridae</taxon>
        <taxon>Pristionchus</taxon>
    </lineage>
</organism>
<dbReference type="EMBL" id="BTRK01000004">
    <property type="protein sequence ID" value="GMR50845.1"/>
    <property type="molecule type" value="Genomic_DNA"/>
</dbReference>
<dbReference type="Proteomes" id="UP001328107">
    <property type="component" value="Unassembled WGS sequence"/>
</dbReference>